<proteinExistence type="predicted"/>
<reference evidence="1 2" key="1">
    <citation type="submission" date="2023-07" db="EMBL/GenBank/DDBJ databases">
        <title>Citrobacter selenititolerans sp. nov., isolated from seleniferous soil.</title>
        <authorList>
            <person name="Zhang S."/>
            <person name="Li K."/>
            <person name="Peng J."/>
            <person name="Wang H."/>
            <person name="Sun J."/>
            <person name="Guo Y."/>
        </authorList>
    </citation>
    <scope>NUCLEOTIDE SEQUENCE [LARGE SCALE GENOMIC DNA]</scope>
    <source>
        <strain evidence="1 2">S2-9</strain>
    </source>
</reference>
<dbReference type="InterPro" id="IPR009364">
    <property type="entry name" value="YdaT-like"/>
</dbReference>
<comment type="caution">
    <text evidence="1">The sequence shown here is derived from an EMBL/GenBank/DDBJ whole genome shotgun (WGS) entry which is preliminary data.</text>
</comment>
<keyword evidence="2" id="KW-1185">Reference proteome</keyword>
<dbReference type="Gene3D" id="1.10.3600.10">
    <property type="entry name" value="Putative bacterial toxin ydaT"/>
    <property type="match status" value="1"/>
</dbReference>
<organism evidence="1 2">
    <name type="scientific">Citrobacter enshiensis</name>
    <dbReference type="NCBI Taxonomy" id="2971264"/>
    <lineage>
        <taxon>Bacteria</taxon>
        <taxon>Pseudomonadati</taxon>
        <taxon>Pseudomonadota</taxon>
        <taxon>Gammaproteobacteria</taxon>
        <taxon>Enterobacterales</taxon>
        <taxon>Enterobacteriaceae</taxon>
        <taxon>Citrobacter</taxon>
    </lineage>
</organism>
<dbReference type="RefSeq" id="WP_301697159.1">
    <property type="nucleotide sequence ID" value="NZ_JAUJYW010000002.1"/>
</dbReference>
<accession>A0ABT8PRH4</accession>
<evidence type="ECO:0000313" key="2">
    <source>
        <dbReference type="Proteomes" id="UP001174867"/>
    </source>
</evidence>
<sequence length="162" mass="17393">MKISPPINVVAVELEMWALEVGWKTVGLAITEHYHATGGGDVLPLVNTEKSLQNATQRIKRIFRGCDGPRYAPQAEVLRSAALAALPAERRTQLISPGDPVLLAAVAAREGIEAINAVNLGAAPASALKEINEAITAFIAIRSALERLLCHETREVYRGSYA</sequence>
<dbReference type="Pfam" id="PF06254">
    <property type="entry name" value="YdaT_toxin"/>
    <property type="match status" value="1"/>
</dbReference>
<dbReference type="EMBL" id="JAUJYW010000002">
    <property type="protein sequence ID" value="MDN8598653.1"/>
    <property type="molecule type" value="Genomic_DNA"/>
</dbReference>
<dbReference type="InterPro" id="IPR037042">
    <property type="entry name" value="YdaT-like_sf"/>
</dbReference>
<gene>
    <name evidence="1" type="ORF">Q0A17_04350</name>
</gene>
<protein>
    <submittedName>
        <fullName evidence="1">Toxin YdaT family protein</fullName>
    </submittedName>
</protein>
<evidence type="ECO:0000313" key="1">
    <source>
        <dbReference type="EMBL" id="MDN8598653.1"/>
    </source>
</evidence>
<dbReference type="Proteomes" id="UP001174867">
    <property type="component" value="Unassembled WGS sequence"/>
</dbReference>
<name>A0ABT8PRH4_9ENTR</name>